<comment type="caution">
    <text evidence="1">The sequence shown here is derived from an EMBL/GenBank/DDBJ whole genome shotgun (WGS) entry which is preliminary data.</text>
</comment>
<evidence type="ECO:0000313" key="1">
    <source>
        <dbReference type="EMBL" id="KAI3842228.1"/>
    </source>
</evidence>
<dbReference type="Proteomes" id="UP001202328">
    <property type="component" value="Unassembled WGS sequence"/>
</dbReference>
<keyword evidence="2" id="KW-1185">Reference proteome</keyword>
<proteinExistence type="predicted"/>
<name>A0AAD4RXW7_9MAGN</name>
<dbReference type="AlphaFoldDB" id="A0AAD4RXW7"/>
<organism evidence="1 2">
    <name type="scientific">Papaver atlanticum</name>
    <dbReference type="NCBI Taxonomy" id="357466"/>
    <lineage>
        <taxon>Eukaryota</taxon>
        <taxon>Viridiplantae</taxon>
        <taxon>Streptophyta</taxon>
        <taxon>Embryophyta</taxon>
        <taxon>Tracheophyta</taxon>
        <taxon>Spermatophyta</taxon>
        <taxon>Magnoliopsida</taxon>
        <taxon>Ranunculales</taxon>
        <taxon>Papaveraceae</taxon>
        <taxon>Papaveroideae</taxon>
        <taxon>Papaver</taxon>
    </lineage>
</organism>
<dbReference type="EMBL" id="JAJJMB010017069">
    <property type="protein sequence ID" value="KAI3842228.1"/>
    <property type="molecule type" value="Genomic_DNA"/>
</dbReference>
<reference evidence="1" key="1">
    <citation type="submission" date="2022-04" db="EMBL/GenBank/DDBJ databases">
        <title>A functionally conserved STORR gene fusion in Papaver species that diverged 16.8 million years ago.</title>
        <authorList>
            <person name="Catania T."/>
        </authorList>
    </citation>
    <scope>NUCLEOTIDE SEQUENCE</scope>
    <source>
        <strain evidence="1">S-188037</strain>
    </source>
</reference>
<evidence type="ECO:0000313" key="2">
    <source>
        <dbReference type="Proteomes" id="UP001202328"/>
    </source>
</evidence>
<gene>
    <name evidence="1" type="ORF">MKW98_026018</name>
</gene>
<sequence>MTRPIMSTSILLPQPMTLYNVAELMMETLLSSGFVLFTIGMKNSSGGIRLLRCILVKHLRQQAPCHFGFYLSCCLQSIHDQMVLEGKSKPGFGILMFKCGSFMSNCGSSLSRTRIFKRAGITHSS</sequence>
<protein>
    <submittedName>
        <fullName evidence="1">Uncharacterized protein</fullName>
    </submittedName>
</protein>
<accession>A0AAD4RXW7</accession>